<evidence type="ECO:0000313" key="3">
    <source>
        <dbReference type="EMBL" id="MFC7235983.1"/>
    </source>
</evidence>
<evidence type="ECO:0000256" key="1">
    <source>
        <dbReference type="ARBA" id="ARBA00022729"/>
    </source>
</evidence>
<accession>A0ABD5ZRC0</accession>
<name>A0ABD5ZRC0_9EURY</name>
<evidence type="ECO:0000259" key="2">
    <source>
        <dbReference type="Pfam" id="PF13458"/>
    </source>
</evidence>
<dbReference type="RefSeq" id="WP_276234127.1">
    <property type="nucleotide sequence ID" value="NZ_CP119802.1"/>
</dbReference>
<dbReference type="Proteomes" id="UP001596398">
    <property type="component" value="Unassembled WGS sequence"/>
</dbReference>
<feature type="domain" description="Leucine-binding protein" evidence="2">
    <location>
        <begin position="43"/>
        <end position="393"/>
    </location>
</feature>
<dbReference type="SUPFAM" id="SSF53822">
    <property type="entry name" value="Periplasmic binding protein-like I"/>
    <property type="match status" value="1"/>
</dbReference>
<dbReference type="GeneID" id="79267685"/>
<evidence type="ECO:0000313" key="4">
    <source>
        <dbReference type="Proteomes" id="UP001596398"/>
    </source>
</evidence>
<keyword evidence="4" id="KW-1185">Reference proteome</keyword>
<dbReference type="PANTHER" id="PTHR30483:SF6">
    <property type="entry name" value="PERIPLASMIC BINDING PROTEIN OF ABC TRANSPORTER FOR NATURAL AMINO ACIDS"/>
    <property type="match status" value="1"/>
</dbReference>
<keyword evidence="1" id="KW-0732">Signal</keyword>
<dbReference type="Pfam" id="PF13458">
    <property type="entry name" value="Peripla_BP_6"/>
    <property type="match status" value="1"/>
</dbReference>
<dbReference type="PANTHER" id="PTHR30483">
    <property type="entry name" value="LEUCINE-SPECIFIC-BINDING PROTEIN"/>
    <property type="match status" value="1"/>
</dbReference>
<dbReference type="PROSITE" id="PS51257">
    <property type="entry name" value="PROKAR_LIPOPROTEIN"/>
    <property type="match status" value="1"/>
</dbReference>
<dbReference type="InterPro" id="IPR051010">
    <property type="entry name" value="BCAA_transport"/>
</dbReference>
<sequence length="439" mass="47132">MERRDVLKGAGAAGIAGLAGCIGGGGGSSEYPELGNYPVEGDEVTLGFNVPQSGAYASEGNDELRAYNLAVEHLNNGGGWVDMWDDLSSGGILDKTVTSVSGDTATDPATAEESATQMIRSDGAIMITGGVSSSVAISQQKLCQQERVQFMSCLTHSNATQGADCVRYGFREMHNAYMTGKALAPILVDQFGEDQNFYSMYADYTWGTSNRDSMKEFLEERGWNQVEAAPTPLGTSDFSPYMQDVPREETDVLLLIHFGADAANSIPAAFDAGLDDDMEIVVPLYDKIAANAASDNIDGVLGTVDWNWQVDNEYSNAFTEAYREAEGTAPSYAARLAYSATMRYAAAVERAETFYPPEVIREMEDQTYSNTGIGEAEARACDHQSMRDVYVVEGLPVEEQTDDALLSVVGTTDRDTAGYACDAGPAANCELGTYGDEDN</sequence>
<comment type="caution">
    <text evidence="3">The sequence shown here is derived from an EMBL/GenBank/DDBJ whole genome shotgun (WGS) entry which is preliminary data.</text>
</comment>
<protein>
    <submittedName>
        <fullName evidence="3">Substrate-binding protein</fullName>
    </submittedName>
</protein>
<dbReference type="Gene3D" id="3.40.50.2300">
    <property type="match status" value="2"/>
</dbReference>
<dbReference type="InterPro" id="IPR028082">
    <property type="entry name" value="Peripla_BP_I"/>
</dbReference>
<dbReference type="CDD" id="cd19987">
    <property type="entry name" value="PBP1_SBP-like"/>
    <property type="match status" value="1"/>
</dbReference>
<gene>
    <name evidence="3" type="ORF">ACFQJ4_11710</name>
</gene>
<proteinExistence type="predicted"/>
<reference evidence="3 4" key="1">
    <citation type="journal article" date="2019" name="Int. J. Syst. Evol. Microbiol.">
        <title>The Global Catalogue of Microorganisms (GCM) 10K type strain sequencing project: providing services to taxonomists for standard genome sequencing and annotation.</title>
        <authorList>
            <consortium name="The Broad Institute Genomics Platform"/>
            <consortium name="The Broad Institute Genome Sequencing Center for Infectious Disease"/>
            <person name="Wu L."/>
            <person name="Ma J."/>
        </authorList>
    </citation>
    <scope>NUCLEOTIDE SEQUENCE [LARGE SCALE GENOMIC DNA]</scope>
    <source>
        <strain evidence="3 4">DT85</strain>
    </source>
</reference>
<dbReference type="AlphaFoldDB" id="A0ABD5ZRC0"/>
<dbReference type="InterPro" id="IPR028081">
    <property type="entry name" value="Leu-bd"/>
</dbReference>
<dbReference type="EMBL" id="JBHTAP010000001">
    <property type="protein sequence ID" value="MFC7235983.1"/>
    <property type="molecule type" value="Genomic_DNA"/>
</dbReference>
<organism evidence="3 4">
    <name type="scientific">Halosegnis marinus</name>
    <dbReference type="NCBI Taxonomy" id="3034023"/>
    <lineage>
        <taxon>Archaea</taxon>
        <taxon>Methanobacteriati</taxon>
        <taxon>Methanobacteriota</taxon>
        <taxon>Stenosarchaea group</taxon>
        <taxon>Halobacteria</taxon>
        <taxon>Halobacteriales</taxon>
        <taxon>Natronomonadaceae</taxon>
        <taxon>Halosegnis</taxon>
    </lineage>
</organism>